<sequence>MMEEIRGRRKKRSKDYMYFASTTELFSIRKRIRKKTANKTEQKMEEEEEEEEEDNNNNE</sequence>
<feature type="region of interest" description="Disordered" evidence="1">
    <location>
        <begin position="35"/>
        <end position="59"/>
    </location>
</feature>
<evidence type="ECO:0000256" key="1">
    <source>
        <dbReference type="SAM" id="MobiDB-lite"/>
    </source>
</evidence>
<name>A0A5B7JEX7_PORTR</name>
<reference evidence="2 3" key="1">
    <citation type="submission" date="2019-05" db="EMBL/GenBank/DDBJ databases">
        <title>Another draft genome of Portunus trituberculatus and its Hox gene families provides insights of decapod evolution.</title>
        <authorList>
            <person name="Jeong J.-H."/>
            <person name="Song I."/>
            <person name="Kim S."/>
            <person name="Choi T."/>
            <person name="Kim D."/>
            <person name="Ryu S."/>
            <person name="Kim W."/>
        </authorList>
    </citation>
    <scope>NUCLEOTIDE SEQUENCE [LARGE SCALE GENOMIC DNA]</scope>
    <source>
        <tissue evidence="2">Muscle</tissue>
    </source>
</reference>
<evidence type="ECO:0000313" key="3">
    <source>
        <dbReference type="Proteomes" id="UP000324222"/>
    </source>
</evidence>
<dbReference type="Proteomes" id="UP000324222">
    <property type="component" value="Unassembled WGS sequence"/>
</dbReference>
<gene>
    <name evidence="2" type="ORF">E2C01_086980</name>
</gene>
<dbReference type="AlphaFoldDB" id="A0A5B7JEX7"/>
<comment type="caution">
    <text evidence="2">The sequence shown here is derived from an EMBL/GenBank/DDBJ whole genome shotgun (WGS) entry which is preliminary data.</text>
</comment>
<organism evidence="2 3">
    <name type="scientific">Portunus trituberculatus</name>
    <name type="common">Swimming crab</name>
    <name type="synonym">Neptunus trituberculatus</name>
    <dbReference type="NCBI Taxonomy" id="210409"/>
    <lineage>
        <taxon>Eukaryota</taxon>
        <taxon>Metazoa</taxon>
        <taxon>Ecdysozoa</taxon>
        <taxon>Arthropoda</taxon>
        <taxon>Crustacea</taxon>
        <taxon>Multicrustacea</taxon>
        <taxon>Malacostraca</taxon>
        <taxon>Eumalacostraca</taxon>
        <taxon>Eucarida</taxon>
        <taxon>Decapoda</taxon>
        <taxon>Pleocyemata</taxon>
        <taxon>Brachyura</taxon>
        <taxon>Eubrachyura</taxon>
        <taxon>Portunoidea</taxon>
        <taxon>Portunidae</taxon>
        <taxon>Portuninae</taxon>
        <taxon>Portunus</taxon>
    </lineage>
</organism>
<feature type="compositionally biased region" description="Acidic residues" evidence="1">
    <location>
        <begin position="44"/>
        <end position="59"/>
    </location>
</feature>
<accession>A0A5B7JEX7</accession>
<keyword evidence="3" id="KW-1185">Reference proteome</keyword>
<dbReference type="EMBL" id="VSRR010089458">
    <property type="protein sequence ID" value="MPC91917.1"/>
    <property type="molecule type" value="Genomic_DNA"/>
</dbReference>
<protein>
    <submittedName>
        <fullName evidence="2">Uncharacterized protein</fullName>
    </submittedName>
</protein>
<evidence type="ECO:0000313" key="2">
    <source>
        <dbReference type="EMBL" id="MPC91917.1"/>
    </source>
</evidence>
<proteinExistence type="predicted"/>